<dbReference type="RefSeq" id="WP_135206713.1">
    <property type="nucleotide sequence ID" value="NZ_SPVF01000107.1"/>
</dbReference>
<name>A0A4Y9SFG2_9BURK</name>
<comment type="caution">
    <text evidence="1">The sequence shown here is derived from an EMBL/GenBank/DDBJ whole genome shotgun (WGS) entry which is preliminary data.</text>
</comment>
<reference evidence="1 2" key="1">
    <citation type="submission" date="2019-03" db="EMBL/GenBank/DDBJ databases">
        <title>Draft Genome Sequence of Massilia arenosa sp. nov., a Novel Massilia Species Isolated from a Sandy-loam Maize Soil.</title>
        <authorList>
            <person name="Raths R."/>
            <person name="Peta V."/>
            <person name="Bucking H."/>
        </authorList>
    </citation>
    <scope>NUCLEOTIDE SEQUENCE [LARGE SCALE GENOMIC DNA]</scope>
    <source>
        <strain evidence="1 2">MC02</strain>
    </source>
</reference>
<organism evidence="1 2">
    <name type="scientific">Zemynaea arenosa</name>
    <dbReference type="NCBI Taxonomy" id="2561931"/>
    <lineage>
        <taxon>Bacteria</taxon>
        <taxon>Pseudomonadati</taxon>
        <taxon>Pseudomonadota</taxon>
        <taxon>Betaproteobacteria</taxon>
        <taxon>Burkholderiales</taxon>
        <taxon>Oxalobacteraceae</taxon>
        <taxon>Telluria group</taxon>
        <taxon>Zemynaea</taxon>
    </lineage>
</organism>
<dbReference type="InterPro" id="IPR009050">
    <property type="entry name" value="Globin-like_sf"/>
</dbReference>
<dbReference type="CDD" id="cd08916">
    <property type="entry name" value="TrHb3_P"/>
    <property type="match status" value="1"/>
</dbReference>
<evidence type="ECO:0000313" key="2">
    <source>
        <dbReference type="Proteomes" id="UP000298438"/>
    </source>
</evidence>
<keyword evidence="2" id="KW-1185">Reference proteome</keyword>
<dbReference type="EMBL" id="SPVF01000107">
    <property type="protein sequence ID" value="TFW22381.1"/>
    <property type="molecule type" value="Genomic_DNA"/>
</dbReference>
<dbReference type="InterPro" id="IPR012292">
    <property type="entry name" value="Globin/Proto"/>
</dbReference>
<dbReference type="Gene3D" id="1.10.490.10">
    <property type="entry name" value="Globins"/>
    <property type="match status" value="1"/>
</dbReference>
<proteinExistence type="predicted"/>
<accession>A0A4Y9SFG2</accession>
<evidence type="ECO:0000313" key="1">
    <source>
        <dbReference type="EMBL" id="TFW22381.1"/>
    </source>
</evidence>
<dbReference type="SUPFAM" id="SSF46458">
    <property type="entry name" value="Globin-like"/>
    <property type="match status" value="1"/>
</dbReference>
<sequence>MAFHNLDRDGVTALVYTFYNKVRNDPELGPVFLGKLGEDWEPHLQRMVRFWSTVALGTREFDGNVFGTHMAISGVEPEHFKRWLAMFEETARELFAPEQAEEFLTPARRIAGSLQYGYFGKIEYM</sequence>
<gene>
    <name evidence="1" type="ORF">E4L96_08115</name>
</gene>
<protein>
    <submittedName>
        <fullName evidence="1">Group III truncated hemoglobin</fullName>
    </submittedName>
</protein>
<dbReference type="AlphaFoldDB" id="A0A4Y9SFG2"/>
<dbReference type="Proteomes" id="UP000298438">
    <property type="component" value="Unassembled WGS sequence"/>
</dbReference>
<dbReference type="GO" id="GO:0019825">
    <property type="term" value="F:oxygen binding"/>
    <property type="evidence" value="ECO:0007669"/>
    <property type="project" value="InterPro"/>
</dbReference>
<dbReference type="OrthoDB" id="25954at2"/>
<dbReference type="GO" id="GO:0020037">
    <property type="term" value="F:heme binding"/>
    <property type="evidence" value="ECO:0007669"/>
    <property type="project" value="InterPro"/>
</dbReference>